<dbReference type="CDD" id="cd01029">
    <property type="entry name" value="TOPRIM_primases"/>
    <property type="match status" value="1"/>
</dbReference>
<evidence type="ECO:0000313" key="3">
    <source>
        <dbReference type="Proteomes" id="UP000549971"/>
    </source>
</evidence>
<comment type="caution">
    <text evidence="2">The sequence shown here is derived from an EMBL/GenBank/DDBJ whole genome shotgun (WGS) entry which is preliminary data.</text>
</comment>
<sequence>MELLEEATSAYQAAVTPAVARYLLDRGISREAAVTNRLGVVSDPFPGHGKFQGFLAIPYLDKDGRPLTIRFRCLQDHNCRDLFHGKYMTIADDIPRMYGIGAIHLAGDEIHVCEGELDAVVLRMLGLHAVAVPGAKMWANRHRRMLAGFSRVYVWADPDDAGAELTAKITRALRSAKPVRLTADVTDTYLAGGADAIFAALGREAVAA</sequence>
<dbReference type="Proteomes" id="UP000549971">
    <property type="component" value="Unassembled WGS sequence"/>
</dbReference>
<protein>
    <submittedName>
        <fullName evidence="2">DNA primase</fullName>
    </submittedName>
</protein>
<proteinExistence type="predicted"/>
<dbReference type="EMBL" id="JACHMY010000001">
    <property type="protein sequence ID" value="MBB5833389.1"/>
    <property type="molecule type" value="Genomic_DNA"/>
</dbReference>
<evidence type="ECO:0000313" key="2">
    <source>
        <dbReference type="EMBL" id="MBB5833389.1"/>
    </source>
</evidence>
<feature type="domain" description="Toprim" evidence="1">
    <location>
        <begin position="109"/>
        <end position="180"/>
    </location>
</feature>
<gene>
    <name evidence="2" type="ORF">HDA39_000123</name>
</gene>
<dbReference type="Pfam" id="PF13662">
    <property type="entry name" value="Toprim_4"/>
    <property type="match status" value="1"/>
</dbReference>
<organism evidence="2 3">
    <name type="scientific">Kribbella italica</name>
    <dbReference type="NCBI Taxonomy" id="1540520"/>
    <lineage>
        <taxon>Bacteria</taxon>
        <taxon>Bacillati</taxon>
        <taxon>Actinomycetota</taxon>
        <taxon>Actinomycetes</taxon>
        <taxon>Propionibacteriales</taxon>
        <taxon>Kribbellaceae</taxon>
        <taxon>Kribbella</taxon>
    </lineage>
</organism>
<reference evidence="2 3" key="1">
    <citation type="submission" date="2020-08" db="EMBL/GenBank/DDBJ databases">
        <title>Sequencing the genomes of 1000 actinobacteria strains.</title>
        <authorList>
            <person name="Klenk H.-P."/>
        </authorList>
    </citation>
    <scope>NUCLEOTIDE SEQUENCE [LARGE SCALE GENOMIC DNA]</scope>
    <source>
        <strain evidence="2 3">DSM 28967</strain>
    </source>
</reference>
<dbReference type="InterPro" id="IPR034154">
    <property type="entry name" value="TOPRIM_DnaG/twinkle"/>
</dbReference>
<accession>A0A7W9J0H7</accession>
<dbReference type="SUPFAM" id="SSF56731">
    <property type="entry name" value="DNA primase core"/>
    <property type="match status" value="1"/>
</dbReference>
<evidence type="ECO:0000259" key="1">
    <source>
        <dbReference type="Pfam" id="PF13662"/>
    </source>
</evidence>
<dbReference type="AlphaFoldDB" id="A0A7W9J0H7"/>
<dbReference type="Gene3D" id="3.40.1360.10">
    <property type="match status" value="1"/>
</dbReference>
<keyword evidence="3" id="KW-1185">Reference proteome</keyword>
<name>A0A7W9J0H7_9ACTN</name>
<dbReference type="InterPro" id="IPR006171">
    <property type="entry name" value="TOPRIM_dom"/>
</dbReference>